<keyword evidence="1" id="KW-0732">Signal</keyword>
<accession>A0ABN8CL41</accession>
<comment type="caution">
    <text evidence="2">The sequence shown here is derived from an EMBL/GenBank/DDBJ whole genome shotgun (WGS) entry which is preliminary data.</text>
</comment>
<reference evidence="2 3" key="1">
    <citation type="submission" date="2021-11" db="EMBL/GenBank/DDBJ databases">
        <authorList>
            <person name="Islam A."/>
            <person name="Islam S."/>
            <person name="Flora M.S."/>
            <person name="Rahman M."/>
            <person name="Ziaur R.M."/>
            <person name="Epstein J.H."/>
            <person name="Hassan M."/>
            <person name="Klassen M."/>
            <person name="Woodard K."/>
            <person name="Webb A."/>
            <person name="Webby R.J."/>
            <person name="El Zowalaty M.E."/>
        </authorList>
    </citation>
    <scope>NUCLEOTIDE SEQUENCE [LARGE SCALE GENOMIC DNA]</scope>
    <source>
        <strain evidence="2">Pbs1</strain>
    </source>
</reference>
<keyword evidence="3" id="KW-1185">Reference proteome</keyword>
<dbReference type="EMBL" id="CAKLCB010000019">
    <property type="protein sequence ID" value="CAH0513672.1"/>
    <property type="molecule type" value="Genomic_DNA"/>
</dbReference>
<sequence>MRIHLVLTCAAIPACLFGRGSQARLSDLIITSSLLLLPAPVKGTTKRHLRDVDDDNEERVSFSSEVELAESMLPSFENISVEEWLNIKLPADNPFPNWIHYNGEGNLLASSDMANLIEEMKLTNRLNPYKTTLYDTIINQLGRKKLWQIINAGMKDESTKQLATQLSWLYSNTKPAKCFELMELNTGEKNLLASPELEHFNSYLESYNKKNPTRQVTLFGILRNHFGKKRLEDIIHAGLEDSSTLKLAQQLQWLADNKDPAEYFKLFEFTFSGKKDGNFLTNPNLVHVINYVEDFNRRHYNSQVTLFGILDNHFGRNLLSDIIQVGKEDFITLSLAMHLDRLANKKTPDDLLTDVFKSTSTNNKNNNFLGSQLFANWMAYRESFNKVYPDDQGKLFEILYGHFGKDNLAEIIRVGKTDLDTKSLAKQLEWMSDNKTPEVVFKRDFWEKKGIESSNTLRL</sequence>
<proteinExistence type="predicted"/>
<evidence type="ECO:0000313" key="3">
    <source>
        <dbReference type="Proteomes" id="UP001158986"/>
    </source>
</evidence>
<protein>
    <recommendedName>
        <fullName evidence="4">RxLR effector protein</fullName>
    </recommendedName>
</protein>
<name>A0ABN8CL41_9STRA</name>
<evidence type="ECO:0000313" key="2">
    <source>
        <dbReference type="EMBL" id="CAH0513672.1"/>
    </source>
</evidence>
<feature type="signal peptide" evidence="1">
    <location>
        <begin position="1"/>
        <end position="23"/>
    </location>
</feature>
<dbReference type="Proteomes" id="UP001158986">
    <property type="component" value="Unassembled WGS sequence"/>
</dbReference>
<evidence type="ECO:0008006" key="4">
    <source>
        <dbReference type="Google" id="ProtNLM"/>
    </source>
</evidence>
<gene>
    <name evidence="2" type="ORF">PBS001_LOCUS475</name>
</gene>
<organism evidence="2 3">
    <name type="scientific">Peronospora belbahrii</name>
    <dbReference type="NCBI Taxonomy" id="622444"/>
    <lineage>
        <taxon>Eukaryota</taxon>
        <taxon>Sar</taxon>
        <taxon>Stramenopiles</taxon>
        <taxon>Oomycota</taxon>
        <taxon>Peronosporomycetes</taxon>
        <taxon>Peronosporales</taxon>
        <taxon>Peronosporaceae</taxon>
        <taxon>Peronospora</taxon>
    </lineage>
</organism>
<evidence type="ECO:0000256" key="1">
    <source>
        <dbReference type="SAM" id="SignalP"/>
    </source>
</evidence>
<feature type="chain" id="PRO_5046572190" description="RxLR effector protein" evidence="1">
    <location>
        <begin position="24"/>
        <end position="459"/>
    </location>
</feature>